<dbReference type="EMBL" id="JAMQBH010000024">
    <property type="protein sequence ID" value="MCM2517596.1"/>
    <property type="molecule type" value="Genomic_DNA"/>
</dbReference>
<evidence type="ECO:0000313" key="3">
    <source>
        <dbReference type="EMBL" id="MCM2517596.1"/>
    </source>
</evidence>
<keyword evidence="2" id="KW-0732">Signal</keyword>
<keyword evidence="4" id="KW-1185">Reference proteome</keyword>
<feature type="region of interest" description="Disordered" evidence="1">
    <location>
        <begin position="93"/>
        <end position="122"/>
    </location>
</feature>
<sequence>MRALPARRIALGALCAALLVTTTGPAALAAGSHPGQDPAASLAARLPQTETARTDLAPVTDLVHAVLSAPGGQLPLAEAQRLAAAAQEAVARAAADDPSSTSVTVVSNSSTPATPVLPGATTPTTGVLLPTAEEDTTPAATTDSLLGAVREALDNLLDLLLPQSDPAGTDSASTATTEPSGTSTTETDDTSSTDITESVDGFPADEAVDTALASTDALLARVDELLAALAGTDVQTATTLPAPAAPTASSDAAAPAEPAAAPGLLPALTSLLTPNS</sequence>
<name>A0ABT0W2N2_STRGI</name>
<reference evidence="3 4" key="1">
    <citation type="submission" date="2022-06" db="EMBL/GenBank/DDBJ databases">
        <title>Whole genome sequence of Streptomyces griseoincarnatus RB7AG.</title>
        <authorList>
            <person name="Ray L."/>
            <person name="Behera S."/>
            <person name="Panda A.N."/>
        </authorList>
    </citation>
    <scope>NUCLEOTIDE SEQUENCE [LARGE SCALE GENOMIC DNA]</scope>
    <source>
        <strain evidence="3 4">RB7AG</strain>
    </source>
</reference>
<feature type="chain" id="PRO_5045641553" description="Secreted protein" evidence="2">
    <location>
        <begin position="30"/>
        <end position="276"/>
    </location>
</feature>
<proteinExistence type="predicted"/>
<protein>
    <recommendedName>
        <fullName evidence="5">Secreted protein</fullName>
    </recommendedName>
</protein>
<evidence type="ECO:0000256" key="2">
    <source>
        <dbReference type="SAM" id="SignalP"/>
    </source>
</evidence>
<accession>A0ABT0W2N2</accession>
<feature type="signal peptide" evidence="2">
    <location>
        <begin position="1"/>
        <end position="29"/>
    </location>
</feature>
<evidence type="ECO:0000313" key="4">
    <source>
        <dbReference type="Proteomes" id="UP001523263"/>
    </source>
</evidence>
<organism evidence="3 4">
    <name type="scientific">Streptomyces griseoincarnatus</name>
    <dbReference type="NCBI Taxonomy" id="29305"/>
    <lineage>
        <taxon>Bacteria</taxon>
        <taxon>Bacillati</taxon>
        <taxon>Actinomycetota</taxon>
        <taxon>Actinomycetes</taxon>
        <taxon>Kitasatosporales</taxon>
        <taxon>Streptomycetaceae</taxon>
        <taxon>Streptomyces</taxon>
        <taxon>Streptomyces griseoincarnatus group</taxon>
    </lineage>
</organism>
<evidence type="ECO:0008006" key="5">
    <source>
        <dbReference type="Google" id="ProtNLM"/>
    </source>
</evidence>
<dbReference type="Proteomes" id="UP001523263">
    <property type="component" value="Unassembled WGS sequence"/>
</dbReference>
<feature type="compositionally biased region" description="Low complexity" evidence="1">
    <location>
        <begin position="171"/>
        <end position="185"/>
    </location>
</feature>
<evidence type="ECO:0000256" key="1">
    <source>
        <dbReference type="SAM" id="MobiDB-lite"/>
    </source>
</evidence>
<feature type="region of interest" description="Disordered" evidence="1">
    <location>
        <begin position="161"/>
        <end position="202"/>
    </location>
</feature>
<dbReference type="RefSeq" id="WP_251100060.1">
    <property type="nucleotide sequence ID" value="NZ_JAMQBH010000024.1"/>
</dbReference>
<comment type="caution">
    <text evidence="3">The sequence shown here is derived from an EMBL/GenBank/DDBJ whole genome shotgun (WGS) entry which is preliminary data.</text>
</comment>
<gene>
    <name evidence="3" type="ORF">NC658_30815</name>
</gene>
<feature type="compositionally biased region" description="Low complexity" evidence="1">
    <location>
        <begin position="93"/>
        <end position="116"/>
    </location>
</feature>